<dbReference type="Proteomes" id="UP000521868">
    <property type="component" value="Unassembled WGS sequence"/>
</dbReference>
<sequence>MQIVRPRLGKPDVVHYEAPPSAKVPAQMGALLEWFNVRSRVPEIDGQLTALGLVDRTGAGRGTRYALVPPHRIGV</sequence>
<dbReference type="AlphaFoldDB" id="A0A7X6DDU6"/>
<comment type="caution">
    <text evidence="1">The sequence shown here is derived from an EMBL/GenBank/DDBJ whole genome shotgun (WGS) entry which is preliminary data.</text>
</comment>
<accession>A0A7X6DDU6</accession>
<protein>
    <submittedName>
        <fullName evidence="1">Uncharacterized protein</fullName>
    </submittedName>
</protein>
<evidence type="ECO:0000313" key="2">
    <source>
        <dbReference type="Proteomes" id="UP000521868"/>
    </source>
</evidence>
<dbReference type="EMBL" id="VTOX01000001">
    <property type="protein sequence ID" value="NKE65360.1"/>
    <property type="molecule type" value="Genomic_DNA"/>
</dbReference>
<proteinExistence type="predicted"/>
<dbReference type="RefSeq" id="WP_168106367.1">
    <property type="nucleotide sequence ID" value="NZ_VTOX01000001.1"/>
</dbReference>
<name>A0A7X6DDU6_9BURK</name>
<reference evidence="1 2" key="1">
    <citation type="journal article" date="2020" name="Nature">
        <title>Bacterial chemolithoautotrophy via manganese oxidation.</title>
        <authorList>
            <person name="Yu H."/>
            <person name="Leadbetter J.R."/>
        </authorList>
    </citation>
    <scope>NUCLEOTIDE SEQUENCE [LARGE SCALE GENOMIC DNA]</scope>
    <source>
        <strain evidence="1 2">RBP-1</strain>
    </source>
</reference>
<evidence type="ECO:0000313" key="1">
    <source>
        <dbReference type="EMBL" id="NKE65360.1"/>
    </source>
</evidence>
<gene>
    <name evidence="1" type="ORF">RAMLITH_05965</name>
</gene>
<organism evidence="1 2">
    <name type="scientific">Ramlibacter lithotrophicus</name>
    <dbReference type="NCBI Taxonomy" id="2606681"/>
    <lineage>
        <taxon>Bacteria</taxon>
        <taxon>Pseudomonadati</taxon>
        <taxon>Pseudomonadota</taxon>
        <taxon>Betaproteobacteria</taxon>
        <taxon>Burkholderiales</taxon>
        <taxon>Comamonadaceae</taxon>
        <taxon>Ramlibacter</taxon>
    </lineage>
</organism>
<keyword evidence="2" id="KW-1185">Reference proteome</keyword>